<dbReference type="PRINTS" id="PR00404">
    <property type="entry name" value="MADSDOMAIN"/>
</dbReference>
<name>A0AAV9APP0_ACOGR</name>
<dbReference type="GO" id="GO:0046983">
    <property type="term" value="F:protein dimerization activity"/>
    <property type="evidence" value="ECO:0007669"/>
    <property type="project" value="InterPro"/>
</dbReference>
<gene>
    <name evidence="7" type="ORF">QJS04_geneDACA000578</name>
</gene>
<keyword evidence="2" id="KW-0805">Transcription regulation</keyword>
<evidence type="ECO:0000256" key="4">
    <source>
        <dbReference type="ARBA" id="ARBA00023163"/>
    </source>
</evidence>
<dbReference type="InterPro" id="IPR036879">
    <property type="entry name" value="TF_MADSbox_sf"/>
</dbReference>
<dbReference type="AlphaFoldDB" id="A0AAV9APP0"/>
<evidence type="ECO:0000256" key="5">
    <source>
        <dbReference type="ARBA" id="ARBA00023242"/>
    </source>
</evidence>
<dbReference type="EMBL" id="JAUJYN010000007">
    <property type="protein sequence ID" value="KAK1266075.1"/>
    <property type="molecule type" value="Genomic_DNA"/>
</dbReference>
<dbReference type="Pfam" id="PF00319">
    <property type="entry name" value="SRF-TF"/>
    <property type="match status" value="1"/>
</dbReference>
<comment type="caution">
    <text evidence="7">The sequence shown here is derived from an EMBL/GenBank/DDBJ whole genome shotgun (WGS) entry which is preliminary data.</text>
</comment>
<evidence type="ECO:0000256" key="3">
    <source>
        <dbReference type="ARBA" id="ARBA00023125"/>
    </source>
</evidence>
<dbReference type="Proteomes" id="UP001179952">
    <property type="component" value="Unassembled WGS sequence"/>
</dbReference>
<dbReference type="PROSITE" id="PS50066">
    <property type="entry name" value="MADS_BOX_2"/>
    <property type="match status" value="1"/>
</dbReference>
<keyword evidence="5" id="KW-0539">Nucleus</keyword>
<dbReference type="InterPro" id="IPR002100">
    <property type="entry name" value="TF_MADSbox"/>
</dbReference>
<dbReference type="SMART" id="SM00432">
    <property type="entry name" value="MADS"/>
    <property type="match status" value="1"/>
</dbReference>
<comment type="subcellular location">
    <subcellularLocation>
        <location evidence="1">Nucleus</location>
    </subcellularLocation>
</comment>
<reference evidence="7" key="2">
    <citation type="submission" date="2023-06" db="EMBL/GenBank/DDBJ databases">
        <authorList>
            <person name="Ma L."/>
            <person name="Liu K.-W."/>
            <person name="Li Z."/>
            <person name="Hsiao Y.-Y."/>
            <person name="Qi Y."/>
            <person name="Fu T."/>
            <person name="Tang G."/>
            <person name="Zhang D."/>
            <person name="Sun W.-H."/>
            <person name="Liu D.-K."/>
            <person name="Li Y."/>
            <person name="Chen G.-Z."/>
            <person name="Liu X.-D."/>
            <person name="Liao X.-Y."/>
            <person name="Jiang Y.-T."/>
            <person name="Yu X."/>
            <person name="Hao Y."/>
            <person name="Huang J."/>
            <person name="Zhao X.-W."/>
            <person name="Ke S."/>
            <person name="Chen Y.-Y."/>
            <person name="Wu W.-L."/>
            <person name="Hsu J.-L."/>
            <person name="Lin Y.-F."/>
            <person name="Huang M.-D."/>
            <person name="Li C.-Y."/>
            <person name="Huang L."/>
            <person name="Wang Z.-W."/>
            <person name="Zhao X."/>
            <person name="Zhong W.-Y."/>
            <person name="Peng D.-H."/>
            <person name="Ahmad S."/>
            <person name="Lan S."/>
            <person name="Zhang J.-S."/>
            <person name="Tsai W.-C."/>
            <person name="Van De Peer Y."/>
            <person name="Liu Z.-J."/>
        </authorList>
    </citation>
    <scope>NUCLEOTIDE SEQUENCE</scope>
    <source>
        <strain evidence="7">SCP</strain>
        <tissue evidence="7">Leaves</tissue>
    </source>
</reference>
<evidence type="ECO:0000313" key="8">
    <source>
        <dbReference type="Proteomes" id="UP001179952"/>
    </source>
</evidence>
<dbReference type="PANTHER" id="PTHR48019">
    <property type="entry name" value="SERUM RESPONSE FACTOR HOMOLOG"/>
    <property type="match status" value="1"/>
</dbReference>
<keyword evidence="3" id="KW-0238">DNA-binding</keyword>
<protein>
    <submittedName>
        <fullName evidence="7">MADS-box protein ZMM17</fullName>
    </submittedName>
</protein>
<dbReference type="InterPro" id="IPR050142">
    <property type="entry name" value="MADS-box/MEF2_TF"/>
</dbReference>
<organism evidence="7 8">
    <name type="scientific">Acorus gramineus</name>
    <name type="common">Dwarf sweet flag</name>
    <dbReference type="NCBI Taxonomy" id="55184"/>
    <lineage>
        <taxon>Eukaryota</taxon>
        <taxon>Viridiplantae</taxon>
        <taxon>Streptophyta</taxon>
        <taxon>Embryophyta</taxon>
        <taxon>Tracheophyta</taxon>
        <taxon>Spermatophyta</taxon>
        <taxon>Magnoliopsida</taxon>
        <taxon>Liliopsida</taxon>
        <taxon>Acoraceae</taxon>
        <taxon>Acorus</taxon>
    </lineage>
</organism>
<evidence type="ECO:0000259" key="6">
    <source>
        <dbReference type="PROSITE" id="PS50066"/>
    </source>
</evidence>
<proteinExistence type="predicted"/>
<feature type="domain" description="MADS-box" evidence="6">
    <location>
        <begin position="1"/>
        <end position="53"/>
    </location>
</feature>
<accession>A0AAV9APP0</accession>
<dbReference type="SUPFAM" id="SSF55455">
    <property type="entry name" value="SRF-like"/>
    <property type="match status" value="1"/>
</dbReference>
<evidence type="ECO:0000313" key="7">
    <source>
        <dbReference type="EMBL" id="KAK1266075.1"/>
    </source>
</evidence>
<keyword evidence="4" id="KW-0804">Transcription</keyword>
<dbReference type="GO" id="GO:0005634">
    <property type="term" value="C:nucleus"/>
    <property type="evidence" value="ECO:0007669"/>
    <property type="project" value="UniProtKB-SubCell"/>
</dbReference>
<reference evidence="7" key="1">
    <citation type="journal article" date="2023" name="Nat. Commun.">
        <title>Diploid and tetraploid genomes of Acorus and the evolution of monocots.</title>
        <authorList>
            <person name="Ma L."/>
            <person name="Liu K.W."/>
            <person name="Li Z."/>
            <person name="Hsiao Y.Y."/>
            <person name="Qi Y."/>
            <person name="Fu T."/>
            <person name="Tang G.D."/>
            <person name="Zhang D."/>
            <person name="Sun W.H."/>
            <person name="Liu D.K."/>
            <person name="Li Y."/>
            <person name="Chen G.Z."/>
            <person name="Liu X.D."/>
            <person name="Liao X.Y."/>
            <person name="Jiang Y.T."/>
            <person name="Yu X."/>
            <person name="Hao Y."/>
            <person name="Huang J."/>
            <person name="Zhao X.W."/>
            <person name="Ke S."/>
            <person name="Chen Y.Y."/>
            <person name="Wu W.L."/>
            <person name="Hsu J.L."/>
            <person name="Lin Y.F."/>
            <person name="Huang M.D."/>
            <person name="Li C.Y."/>
            <person name="Huang L."/>
            <person name="Wang Z.W."/>
            <person name="Zhao X."/>
            <person name="Zhong W.Y."/>
            <person name="Peng D.H."/>
            <person name="Ahmad S."/>
            <person name="Lan S."/>
            <person name="Zhang J.S."/>
            <person name="Tsai W.C."/>
            <person name="Van de Peer Y."/>
            <person name="Liu Z.J."/>
        </authorList>
    </citation>
    <scope>NUCLEOTIDE SEQUENCE</scope>
    <source>
        <strain evidence="7">SCP</strain>
    </source>
</reference>
<evidence type="ECO:0000256" key="2">
    <source>
        <dbReference type="ARBA" id="ARBA00023015"/>
    </source>
</evidence>
<sequence length="305" mass="34674">MGRVKLKIKRLENTSSRQITYSKRRAGILKKAKELSILCDIDIVLLMFSPTGKPTLCLGEQRMLESLEVLKKTFKKLDHDVDIQDFLGTRYGYWTDPDNINNIDHIRAMEESLKDSLSRIQMQKENLSKQQLVSIEITTQFHSGSHVPLGTFGEKQPRPNSWLHGNDGQLVMLAEHPNLPAQRDIECSMDSTLRNYSGFSVGNKVETNNSMQEGTLDELNQAASLRLQLGGQYPYHPYSLNFPSDEKLKLEDEIHFQEAPLDYQIDGFPPTRFGYVADLHNWDSTSGPCGATLFDEHLYPQVSAQ</sequence>
<dbReference type="Gene3D" id="3.40.1810.10">
    <property type="entry name" value="Transcription factor, MADS-box"/>
    <property type="match status" value="1"/>
</dbReference>
<dbReference type="GO" id="GO:0003677">
    <property type="term" value="F:DNA binding"/>
    <property type="evidence" value="ECO:0007669"/>
    <property type="project" value="UniProtKB-KW"/>
</dbReference>
<evidence type="ECO:0000256" key="1">
    <source>
        <dbReference type="ARBA" id="ARBA00004123"/>
    </source>
</evidence>
<keyword evidence="8" id="KW-1185">Reference proteome</keyword>